<keyword evidence="2" id="KW-0732">Signal</keyword>
<dbReference type="NCBIfam" id="TIGR01098">
    <property type="entry name" value="3A0109s03R"/>
    <property type="match status" value="1"/>
</dbReference>
<evidence type="ECO:0000256" key="2">
    <source>
        <dbReference type="ARBA" id="ARBA00022729"/>
    </source>
</evidence>
<dbReference type="RefSeq" id="WP_252850915.1">
    <property type="nucleotide sequence ID" value="NZ_JAMXLR010000011.1"/>
</dbReference>
<dbReference type="InterPro" id="IPR005770">
    <property type="entry name" value="PhnD"/>
</dbReference>
<dbReference type="EMBL" id="JAMXLR010000011">
    <property type="protein sequence ID" value="MCO6042815.1"/>
    <property type="molecule type" value="Genomic_DNA"/>
</dbReference>
<dbReference type="PANTHER" id="PTHR35841">
    <property type="entry name" value="PHOSPHONATES-BINDING PERIPLASMIC PROTEIN"/>
    <property type="match status" value="1"/>
</dbReference>
<keyword evidence="5" id="KW-1185">Reference proteome</keyword>
<feature type="transmembrane region" description="Helical" evidence="3">
    <location>
        <begin position="20"/>
        <end position="38"/>
    </location>
</feature>
<reference evidence="4" key="1">
    <citation type="submission" date="2022-06" db="EMBL/GenBank/DDBJ databases">
        <title>Aeoliella straminimaris, a novel planctomycete from sediments.</title>
        <authorList>
            <person name="Vitorino I.R."/>
            <person name="Lage O.M."/>
        </authorList>
    </citation>
    <scope>NUCLEOTIDE SEQUENCE</scope>
    <source>
        <strain evidence="4">ICT_H6.2</strain>
    </source>
</reference>
<keyword evidence="3" id="KW-0472">Membrane</keyword>
<dbReference type="GO" id="GO:0043190">
    <property type="term" value="C:ATP-binding cassette (ABC) transporter complex"/>
    <property type="evidence" value="ECO:0007669"/>
    <property type="project" value="InterPro"/>
</dbReference>
<comment type="similarity">
    <text evidence="1">Belongs to the phosphate/phosphite/phosphonate binding protein family.</text>
</comment>
<name>A0A9X2F5X1_9BACT</name>
<keyword evidence="3" id="KW-0812">Transmembrane</keyword>
<gene>
    <name evidence="4" type="primary">phnD</name>
    <name evidence="4" type="ORF">NG895_02740</name>
</gene>
<dbReference type="Gene3D" id="3.40.190.10">
    <property type="entry name" value="Periplasmic binding protein-like II"/>
    <property type="match status" value="2"/>
</dbReference>
<evidence type="ECO:0000256" key="3">
    <source>
        <dbReference type="SAM" id="Phobius"/>
    </source>
</evidence>
<dbReference type="AlphaFoldDB" id="A0A9X2F5X1"/>
<evidence type="ECO:0000256" key="1">
    <source>
        <dbReference type="ARBA" id="ARBA00007162"/>
    </source>
</evidence>
<protein>
    <submittedName>
        <fullName evidence="4">Phosphate/phosphite/phosphonate ABC transporter substrate-binding protein</fullName>
    </submittedName>
</protein>
<evidence type="ECO:0000313" key="4">
    <source>
        <dbReference type="EMBL" id="MCO6042815.1"/>
    </source>
</evidence>
<organism evidence="4 5">
    <name type="scientific">Aeoliella straminimaris</name>
    <dbReference type="NCBI Taxonomy" id="2954799"/>
    <lineage>
        <taxon>Bacteria</taxon>
        <taxon>Pseudomonadati</taxon>
        <taxon>Planctomycetota</taxon>
        <taxon>Planctomycetia</taxon>
        <taxon>Pirellulales</taxon>
        <taxon>Lacipirellulaceae</taxon>
        <taxon>Aeoliella</taxon>
    </lineage>
</organism>
<comment type="caution">
    <text evidence="4">The sequence shown here is derived from an EMBL/GenBank/DDBJ whole genome shotgun (WGS) entry which is preliminary data.</text>
</comment>
<dbReference type="GO" id="GO:0055085">
    <property type="term" value="P:transmembrane transport"/>
    <property type="evidence" value="ECO:0007669"/>
    <property type="project" value="InterPro"/>
</dbReference>
<dbReference type="Pfam" id="PF12974">
    <property type="entry name" value="Phosphonate-bd"/>
    <property type="match status" value="1"/>
</dbReference>
<keyword evidence="3" id="KW-1133">Transmembrane helix</keyword>
<dbReference type="PANTHER" id="PTHR35841:SF1">
    <property type="entry name" value="PHOSPHONATES-BINDING PERIPLASMIC PROTEIN"/>
    <property type="match status" value="1"/>
</dbReference>
<accession>A0A9X2F5X1</accession>
<dbReference type="SUPFAM" id="SSF53850">
    <property type="entry name" value="Periplasmic binding protein-like II"/>
    <property type="match status" value="1"/>
</dbReference>
<sequence length="356" mass="38830">MSDADTPTKSTPPSVSLARVFKAVLPVALVLLVVWWVVQSLPDAAQQKLENSELTRLLGKPVKQTKLEGWTDSDGDLVADSPADDQCITPETLVFSYVASDDAGDAPEAWQPFLDALSEATGIPTEYKHFEKAADQLEAIGNGELHVTAVNTGAVPAAVNTAGFVPVSTFGHEGSFGYTMDLLVAADSPIKKVEELKGKKITFVRPTSNSGFKAALVYLMDEHDMLPERDYKYGFSMGHDTSAQEVASGKTDAAPVASDLLEGYIEEGTIEDGKVRVLYESERFPPVALGYAYNLSPAIREAVAKLLTEYDWQGTPLMEEYGTPERDEFVAISYKDDWANVRRIDDVIEKARQNAK</sequence>
<proteinExistence type="inferred from homology"/>
<evidence type="ECO:0000313" key="5">
    <source>
        <dbReference type="Proteomes" id="UP001155241"/>
    </source>
</evidence>
<dbReference type="Proteomes" id="UP001155241">
    <property type="component" value="Unassembled WGS sequence"/>
</dbReference>